<organism evidence="4 5">
    <name type="scientific">Aphanothece cf. minutissima CCALA 015</name>
    <dbReference type="NCBI Taxonomy" id="2107695"/>
    <lineage>
        <taxon>Bacteria</taxon>
        <taxon>Bacillati</taxon>
        <taxon>Cyanobacteriota</taxon>
        <taxon>Cyanophyceae</taxon>
        <taxon>Oscillatoriophycideae</taxon>
        <taxon>Chroococcales</taxon>
        <taxon>Aphanothecaceae</taxon>
        <taxon>Aphanothece</taxon>
    </lineage>
</organism>
<reference evidence="4 5" key="2">
    <citation type="submission" date="2018-03" db="EMBL/GenBank/DDBJ databases">
        <title>The ancient ancestry and fast evolution of plastids.</title>
        <authorList>
            <person name="Moore K.R."/>
            <person name="Magnabosco C."/>
            <person name="Momper L."/>
            <person name="Gold D.A."/>
            <person name="Bosak T."/>
            <person name="Fournier G.P."/>
        </authorList>
    </citation>
    <scope>NUCLEOTIDE SEQUENCE [LARGE SCALE GENOMIC DNA]</scope>
    <source>
        <strain evidence="4 5">CCALA 015</strain>
    </source>
</reference>
<comment type="caution">
    <text evidence="4">The sequence shown here is derived from an EMBL/GenBank/DDBJ whole genome shotgun (WGS) entry which is preliminary data.</text>
</comment>
<dbReference type="PANTHER" id="PTHR33392">
    <property type="entry name" value="POLYISOPRENYL-TEICHOIC ACID--PEPTIDOGLYCAN TEICHOIC ACID TRANSFERASE TAGU"/>
    <property type="match status" value="1"/>
</dbReference>
<dbReference type="Gene3D" id="3.40.630.190">
    <property type="entry name" value="LCP protein"/>
    <property type="match status" value="1"/>
</dbReference>
<dbReference type="PANTHER" id="PTHR33392:SF6">
    <property type="entry name" value="POLYISOPRENYL-TEICHOIC ACID--PEPTIDOGLYCAN TEICHOIC ACID TRANSFERASE TAGU"/>
    <property type="match status" value="1"/>
</dbReference>
<evidence type="ECO:0000313" key="5">
    <source>
        <dbReference type="Proteomes" id="UP000238218"/>
    </source>
</evidence>
<reference evidence="4 5" key="1">
    <citation type="submission" date="2018-02" db="EMBL/GenBank/DDBJ databases">
        <authorList>
            <person name="Moore K."/>
            <person name="Momper L."/>
        </authorList>
    </citation>
    <scope>NUCLEOTIDE SEQUENCE [LARGE SCALE GENOMIC DNA]</scope>
    <source>
        <strain evidence="4 5">CCALA 015</strain>
    </source>
</reference>
<accession>A0ABX5F7K8</accession>
<sequence length="319" mass="34791">MSQPSRGAQPTKGAPPRSSRRRTPVLLAVVCGLGAGLLLAGPLAQLISARATAGGNPALTNPFAAWSGGMDRQDILILGTDVGGGNTDVIATLRIDGKQTSITQIPRDTYIEAESFGPVKINALYNLGGIEAVKREISQRLGRPIQHHLVVNLSSIRQMADVLGGIEVDVPKRMVYVDRSQGLSIDLQPGMQTLRGKDLEGFLRFRHDETGDLGRMDRQQLALKSLFRKLTRPEYLVRLPALMMAARKDIKTDLGPMELGGLITAMGSTQLDTQRLDGRPFYKDGISYWDAVWPTPEDPLEADNEGQANATNGRHRFLF</sequence>
<evidence type="ECO:0000313" key="4">
    <source>
        <dbReference type="EMBL" id="PSB36417.1"/>
    </source>
</evidence>
<protein>
    <submittedName>
        <fullName evidence="4">Transcriptional regulator</fullName>
    </submittedName>
</protein>
<name>A0ABX5F7K8_9CHRO</name>
<keyword evidence="5" id="KW-1185">Reference proteome</keyword>
<dbReference type="EMBL" id="PVWP01000010">
    <property type="protein sequence ID" value="PSB36417.1"/>
    <property type="molecule type" value="Genomic_DNA"/>
</dbReference>
<dbReference type="Pfam" id="PF03816">
    <property type="entry name" value="LytR_cpsA_psr"/>
    <property type="match status" value="1"/>
</dbReference>
<feature type="region of interest" description="Disordered" evidence="2">
    <location>
        <begin position="1"/>
        <end position="20"/>
    </location>
</feature>
<evidence type="ECO:0000259" key="3">
    <source>
        <dbReference type="Pfam" id="PF03816"/>
    </source>
</evidence>
<dbReference type="Proteomes" id="UP000238218">
    <property type="component" value="Unassembled WGS sequence"/>
</dbReference>
<evidence type="ECO:0000256" key="1">
    <source>
        <dbReference type="ARBA" id="ARBA00006068"/>
    </source>
</evidence>
<proteinExistence type="inferred from homology"/>
<dbReference type="InterPro" id="IPR050922">
    <property type="entry name" value="LytR/CpsA/Psr_CW_biosynth"/>
</dbReference>
<evidence type="ECO:0000256" key="2">
    <source>
        <dbReference type="SAM" id="MobiDB-lite"/>
    </source>
</evidence>
<gene>
    <name evidence="4" type="ORF">C7B81_13740</name>
</gene>
<feature type="domain" description="Cell envelope-related transcriptional attenuator" evidence="3">
    <location>
        <begin position="87"/>
        <end position="231"/>
    </location>
</feature>
<comment type="similarity">
    <text evidence="1">Belongs to the LytR/CpsA/Psr (LCP) family.</text>
</comment>
<dbReference type="InterPro" id="IPR004474">
    <property type="entry name" value="LytR_CpsA_psr"/>
</dbReference>
<dbReference type="NCBIfam" id="TIGR00350">
    <property type="entry name" value="lytR_cpsA_psr"/>
    <property type="match status" value="1"/>
</dbReference>